<keyword evidence="7" id="KW-0547">Nucleotide-binding</keyword>
<keyword evidence="8" id="KW-0418">Kinase</keyword>
<name>A0A564XVG4_HYMDI</name>
<evidence type="ECO:0000313" key="14">
    <source>
        <dbReference type="EMBL" id="VUZ38886.1"/>
    </source>
</evidence>
<evidence type="ECO:0000256" key="5">
    <source>
        <dbReference type="ARBA" id="ARBA00022679"/>
    </source>
</evidence>
<evidence type="ECO:0000313" key="15">
    <source>
        <dbReference type="Proteomes" id="UP000321570"/>
    </source>
</evidence>
<sequence>GALPFDDDNLRNLLEKVKKGNFQIPPFVPPDCQALLRAMIEVDPKKRISLKDVLVHPWVTSDQEPPLQTEPPMSQAVQTSIIPSREDVDPDIFATMTSLQCFRNEEKLYDAL</sequence>
<dbReference type="GO" id="GO:0035556">
    <property type="term" value="P:intracellular signal transduction"/>
    <property type="evidence" value="ECO:0007669"/>
    <property type="project" value="TreeGrafter"/>
</dbReference>
<dbReference type="PANTHER" id="PTHR24346:SF36">
    <property type="entry name" value="SERINE_THREONINE-PROTEIN KINASE BRSK1 ISOFORM X1-RELATED"/>
    <property type="match status" value="1"/>
</dbReference>
<dbReference type="SUPFAM" id="SSF56112">
    <property type="entry name" value="Protein kinase-like (PK-like)"/>
    <property type="match status" value="1"/>
</dbReference>
<comment type="similarity">
    <text evidence="2">Belongs to the protein kinase superfamily. CAMK Ser/Thr protein kinase family. SNF1 subfamily.</text>
</comment>
<dbReference type="GO" id="GO:0004674">
    <property type="term" value="F:protein serine/threonine kinase activity"/>
    <property type="evidence" value="ECO:0007669"/>
    <property type="project" value="UniProtKB-KW"/>
</dbReference>
<evidence type="ECO:0000256" key="4">
    <source>
        <dbReference type="ARBA" id="ARBA00022527"/>
    </source>
</evidence>
<gene>
    <name evidence="14" type="ORF">WMSIL1_LOCUS302</name>
</gene>
<dbReference type="Proteomes" id="UP000321570">
    <property type="component" value="Unassembled WGS sequence"/>
</dbReference>
<comment type="catalytic activity">
    <reaction evidence="12">
        <text>L-seryl-[protein] + ATP = O-phospho-L-seryl-[protein] + ADP + H(+)</text>
        <dbReference type="Rhea" id="RHEA:17989"/>
        <dbReference type="Rhea" id="RHEA-COMP:9863"/>
        <dbReference type="Rhea" id="RHEA-COMP:11604"/>
        <dbReference type="ChEBI" id="CHEBI:15378"/>
        <dbReference type="ChEBI" id="CHEBI:29999"/>
        <dbReference type="ChEBI" id="CHEBI:30616"/>
        <dbReference type="ChEBI" id="CHEBI:83421"/>
        <dbReference type="ChEBI" id="CHEBI:456216"/>
        <dbReference type="EC" id="2.7.11.1"/>
    </reaction>
</comment>
<keyword evidence="15" id="KW-1185">Reference proteome</keyword>
<evidence type="ECO:0000256" key="3">
    <source>
        <dbReference type="ARBA" id="ARBA00012513"/>
    </source>
</evidence>
<dbReference type="InterPro" id="IPR011009">
    <property type="entry name" value="Kinase-like_dom_sf"/>
</dbReference>
<dbReference type="Gene3D" id="1.10.510.10">
    <property type="entry name" value="Transferase(Phosphotransferase) domain 1"/>
    <property type="match status" value="1"/>
</dbReference>
<dbReference type="GO" id="GO:0046872">
    <property type="term" value="F:metal ion binding"/>
    <property type="evidence" value="ECO:0007669"/>
    <property type="project" value="UniProtKB-KW"/>
</dbReference>
<dbReference type="GO" id="GO:0005737">
    <property type="term" value="C:cytoplasm"/>
    <property type="evidence" value="ECO:0007669"/>
    <property type="project" value="TreeGrafter"/>
</dbReference>
<dbReference type="PROSITE" id="PS50011">
    <property type="entry name" value="PROTEIN_KINASE_DOM"/>
    <property type="match status" value="1"/>
</dbReference>
<dbReference type="EMBL" id="CABIJS010000009">
    <property type="protein sequence ID" value="VUZ38886.1"/>
    <property type="molecule type" value="Genomic_DNA"/>
</dbReference>
<keyword evidence="5" id="KW-0808">Transferase</keyword>
<evidence type="ECO:0000256" key="10">
    <source>
        <dbReference type="ARBA" id="ARBA00022842"/>
    </source>
</evidence>
<evidence type="ECO:0000259" key="13">
    <source>
        <dbReference type="PROSITE" id="PS50011"/>
    </source>
</evidence>
<evidence type="ECO:0000256" key="7">
    <source>
        <dbReference type="ARBA" id="ARBA00022741"/>
    </source>
</evidence>
<dbReference type="Pfam" id="PF21115">
    <property type="entry name" value="UBA_BRSK"/>
    <property type="match status" value="1"/>
</dbReference>
<keyword evidence="10" id="KW-0460">Magnesium</keyword>
<evidence type="ECO:0000256" key="6">
    <source>
        <dbReference type="ARBA" id="ARBA00022723"/>
    </source>
</evidence>
<dbReference type="InterPro" id="IPR000719">
    <property type="entry name" value="Prot_kinase_dom"/>
</dbReference>
<keyword evidence="4" id="KW-0723">Serine/threonine-protein kinase</keyword>
<feature type="non-terminal residue" evidence="14">
    <location>
        <position position="1"/>
    </location>
</feature>
<evidence type="ECO:0000256" key="8">
    <source>
        <dbReference type="ARBA" id="ARBA00022777"/>
    </source>
</evidence>
<dbReference type="AlphaFoldDB" id="A0A564XVG4"/>
<evidence type="ECO:0000256" key="11">
    <source>
        <dbReference type="ARBA" id="ARBA00047899"/>
    </source>
</evidence>
<keyword evidence="9" id="KW-0067">ATP-binding</keyword>
<evidence type="ECO:0000256" key="2">
    <source>
        <dbReference type="ARBA" id="ARBA00006234"/>
    </source>
</evidence>
<dbReference type="PANTHER" id="PTHR24346">
    <property type="entry name" value="MAP/MICROTUBULE AFFINITY-REGULATING KINASE"/>
    <property type="match status" value="1"/>
</dbReference>
<organism evidence="14 15">
    <name type="scientific">Hymenolepis diminuta</name>
    <name type="common">Rat tapeworm</name>
    <dbReference type="NCBI Taxonomy" id="6216"/>
    <lineage>
        <taxon>Eukaryota</taxon>
        <taxon>Metazoa</taxon>
        <taxon>Spiralia</taxon>
        <taxon>Lophotrochozoa</taxon>
        <taxon>Platyhelminthes</taxon>
        <taxon>Cestoda</taxon>
        <taxon>Eucestoda</taxon>
        <taxon>Cyclophyllidea</taxon>
        <taxon>Hymenolepididae</taxon>
        <taxon>Hymenolepis</taxon>
    </lineage>
</organism>
<evidence type="ECO:0000256" key="1">
    <source>
        <dbReference type="ARBA" id="ARBA00001946"/>
    </source>
</evidence>
<feature type="non-terminal residue" evidence="14">
    <location>
        <position position="112"/>
    </location>
</feature>
<reference evidence="14 15" key="1">
    <citation type="submission" date="2019-07" db="EMBL/GenBank/DDBJ databases">
        <authorList>
            <person name="Jastrzebski P J."/>
            <person name="Paukszto L."/>
            <person name="Jastrzebski P J."/>
        </authorList>
    </citation>
    <scope>NUCLEOTIDE SEQUENCE [LARGE SCALE GENOMIC DNA]</scope>
    <source>
        <strain evidence="14 15">WMS-il1</strain>
    </source>
</reference>
<proteinExistence type="inferred from homology"/>
<comment type="cofactor">
    <cofactor evidence="1">
        <name>Mg(2+)</name>
        <dbReference type="ChEBI" id="CHEBI:18420"/>
    </cofactor>
</comment>
<feature type="domain" description="Protein kinase" evidence="13">
    <location>
        <begin position="1"/>
        <end position="59"/>
    </location>
</feature>
<dbReference type="GO" id="GO:0005524">
    <property type="term" value="F:ATP binding"/>
    <property type="evidence" value="ECO:0007669"/>
    <property type="project" value="UniProtKB-KW"/>
</dbReference>
<dbReference type="InterPro" id="IPR048622">
    <property type="entry name" value="BRSK1_2-like_UBA"/>
</dbReference>
<protein>
    <recommendedName>
        <fullName evidence="3">non-specific serine/threonine protein kinase</fullName>
        <ecNumber evidence="3">2.7.11.1</ecNumber>
    </recommendedName>
</protein>
<evidence type="ECO:0000256" key="12">
    <source>
        <dbReference type="ARBA" id="ARBA00048679"/>
    </source>
</evidence>
<keyword evidence="6" id="KW-0479">Metal-binding</keyword>
<comment type="catalytic activity">
    <reaction evidence="11">
        <text>L-threonyl-[protein] + ATP = O-phospho-L-threonyl-[protein] + ADP + H(+)</text>
        <dbReference type="Rhea" id="RHEA:46608"/>
        <dbReference type="Rhea" id="RHEA-COMP:11060"/>
        <dbReference type="Rhea" id="RHEA-COMP:11605"/>
        <dbReference type="ChEBI" id="CHEBI:15378"/>
        <dbReference type="ChEBI" id="CHEBI:30013"/>
        <dbReference type="ChEBI" id="CHEBI:30616"/>
        <dbReference type="ChEBI" id="CHEBI:61977"/>
        <dbReference type="ChEBI" id="CHEBI:456216"/>
        <dbReference type="EC" id="2.7.11.1"/>
    </reaction>
</comment>
<dbReference type="EC" id="2.7.11.1" evidence="3"/>
<accession>A0A564XVG4</accession>
<evidence type="ECO:0000256" key="9">
    <source>
        <dbReference type="ARBA" id="ARBA00022840"/>
    </source>
</evidence>